<reference evidence="3 4" key="2">
    <citation type="submission" date="2019-03" db="EMBL/GenBank/DDBJ databases">
        <title>Draft Genome Sequences of Six Type Strains of the Genus Massilia.</title>
        <authorList>
            <person name="Miess H."/>
            <person name="Frediansyhah A."/>
            <person name="Gross H."/>
        </authorList>
    </citation>
    <scope>NUCLEOTIDE SEQUENCE [LARGE SCALE GENOMIC DNA]</scope>
    <source>
        <strain evidence="3 4">DSM 17505</strain>
    </source>
</reference>
<evidence type="ECO:0000313" key="3">
    <source>
        <dbReference type="EMBL" id="QBQ35247.1"/>
    </source>
</evidence>
<reference evidence="2" key="3">
    <citation type="submission" date="2022-12" db="EMBL/GenBank/DDBJ databases">
        <authorList>
            <person name="Sun Q."/>
            <person name="Kim S."/>
        </authorList>
    </citation>
    <scope>NUCLEOTIDE SEQUENCE</scope>
    <source>
        <strain evidence="2">KCTC 12344</strain>
    </source>
</reference>
<evidence type="ECO:0000313" key="4">
    <source>
        <dbReference type="Proteomes" id="UP000294359"/>
    </source>
</evidence>
<evidence type="ECO:0000256" key="1">
    <source>
        <dbReference type="SAM" id="MobiDB-lite"/>
    </source>
</evidence>
<evidence type="ECO:0000313" key="5">
    <source>
        <dbReference type="Proteomes" id="UP000619512"/>
    </source>
</evidence>
<evidence type="ECO:0000313" key="2">
    <source>
        <dbReference type="EMBL" id="GGZ04696.1"/>
    </source>
</evidence>
<dbReference type="EMBL" id="BMWW01000009">
    <property type="protein sequence ID" value="GGZ04696.1"/>
    <property type="molecule type" value="Genomic_DNA"/>
</dbReference>
<keyword evidence="4" id="KW-1185">Reference proteome</keyword>
<dbReference type="Proteomes" id="UP000294359">
    <property type="component" value="Chromosome"/>
</dbReference>
<sequence>MDRLLARAYGGKGQLLAELEAEFGENLTDIDPADIIVETSDDAIEEDDPDPVARDYGPIAAPYLENYLKEPEVFAWALEAAFKRFVDINNSDPHIEVVRREARASVATPDPIANFLSKANIWQNRSARNAVKYVADGQRPRLFEINVYLALANVLSDHLPVIVEIEMVAPTCNRPLVQPVPPSIPSFPGLRAFSPIVVCTSASGPDPCRNLANCCGACDERTSLPPADGCLTGYHLVRAAAHVCRQFIAQHQALGKRMLAGPALHIVGGQQWTAMAGHLLYVKARSDDFAVGQGTEYFWRNPSILIGRDGIEVERELVSVHKELAARKHPRILFARSTRRPGTIRAQVGADADADMGDEDLGDVQDDNDNGGDDKHDWSYPRIAKEFASHDPVWFAEGMLRFLRTGHCPADDPALRQAFAGLLVTMFGVEANKDNSTYLTGILMLEGIATQRYTVGEVFHQVDPGNVCNLAGSLGLFPLASSDRANFYGKRRCIAGRATDSEAPWSEPRIMTAMLNIQPRCRDDIILKKEMVLLVDDVRARCSTHRQYNAAQLLQAVMAEWWKLLHSYYGNPWQ</sequence>
<organism evidence="2 5">
    <name type="scientific">Pseudoduganella plicata</name>
    <dbReference type="NCBI Taxonomy" id="321984"/>
    <lineage>
        <taxon>Bacteria</taxon>
        <taxon>Pseudomonadati</taxon>
        <taxon>Pseudomonadota</taxon>
        <taxon>Betaproteobacteria</taxon>
        <taxon>Burkholderiales</taxon>
        <taxon>Oxalobacteraceae</taxon>
        <taxon>Telluria group</taxon>
        <taxon>Pseudoduganella</taxon>
    </lineage>
</organism>
<dbReference type="AlphaFoldDB" id="A0A4P7BBM5"/>
<dbReference type="RefSeq" id="WP_134383487.1">
    <property type="nucleotide sequence ID" value="NZ_BMWW01000009.1"/>
</dbReference>
<proteinExistence type="predicted"/>
<dbReference type="Proteomes" id="UP000619512">
    <property type="component" value="Unassembled WGS sequence"/>
</dbReference>
<name>A0A4P7BBM5_9BURK</name>
<protein>
    <submittedName>
        <fullName evidence="2">Uncharacterized protein</fullName>
    </submittedName>
</protein>
<dbReference type="EMBL" id="CP038026">
    <property type="protein sequence ID" value="QBQ35247.1"/>
    <property type="molecule type" value="Genomic_DNA"/>
</dbReference>
<feature type="region of interest" description="Disordered" evidence="1">
    <location>
        <begin position="349"/>
        <end position="374"/>
    </location>
</feature>
<accession>A0A4P7BBM5</accession>
<gene>
    <name evidence="3" type="ORF">E1742_02985</name>
    <name evidence="2" type="ORF">GCM10007388_42840</name>
</gene>
<reference evidence="2" key="1">
    <citation type="journal article" date="2014" name="Int. J. Syst. Evol. Microbiol.">
        <title>Complete genome sequence of Corynebacterium casei LMG S-19264T (=DSM 44701T), isolated from a smear-ripened cheese.</title>
        <authorList>
            <consortium name="US DOE Joint Genome Institute (JGI-PGF)"/>
            <person name="Walter F."/>
            <person name="Albersmeier A."/>
            <person name="Kalinowski J."/>
            <person name="Ruckert C."/>
        </authorList>
    </citation>
    <scope>NUCLEOTIDE SEQUENCE</scope>
    <source>
        <strain evidence="2">KCTC 12344</strain>
    </source>
</reference>
<feature type="compositionally biased region" description="Acidic residues" evidence="1">
    <location>
        <begin position="352"/>
        <end position="371"/>
    </location>
</feature>